<evidence type="ECO:0000313" key="1">
    <source>
        <dbReference type="EMBL" id="MBW0491104.1"/>
    </source>
</evidence>
<name>A0A9Q3CUL5_9BASI</name>
<keyword evidence="2" id="KW-1185">Reference proteome</keyword>
<organism evidence="1 2">
    <name type="scientific">Austropuccinia psidii MF-1</name>
    <dbReference type="NCBI Taxonomy" id="1389203"/>
    <lineage>
        <taxon>Eukaryota</taxon>
        <taxon>Fungi</taxon>
        <taxon>Dikarya</taxon>
        <taxon>Basidiomycota</taxon>
        <taxon>Pucciniomycotina</taxon>
        <taxon>Pucciniomycetes</taxon>
        <taxon>Pucciniales</taxon>
        <taxon>Sphaerophragmiaceae</taxon>
        <taxon>Austropuccinia</taxon>
    </lineage>
</organism>
<protein>
    <submittedName>
        <fullName evidence="1">Uncharacterized protein</fullName>
    </submittedName>
</protein>
<dbReference type="EMBL" id="AVOT02010910">
    <property type="protein sequence ID" value="MBW0491104.1"/>
    <property type="molecule type" value="Genomic_DNA"/>
</dbReference>
<dbReference type="AlphaFoldDB" id="A0A9Q3CUL5"/>
<reference evidence="1" key="1">
    <citation type="submission" date="2021-03" db="EMBL/GenBank/DDBJ databases">
        <title>Draft genome sequence of rust myrtle Austropuccinia psidii MF-1, a brazilian biotype.</title>
        <authorList>
            <person name="Quecine M.C."/>
            <person name="Pachon D.M.R."/>
            <person name="Bonatelli M.L."/>
            <person name="Correr F.H."/>
            <person name="Franceschini L.M."/>
            <person name="Leite T.F."/>
            <person name="Margarido G.R.A."/>
            <person name="Almeida C.A."/>
            <person name="Ferrarezi J.A."/>
            <person name="Labate C.A."/>
        </authorList>
    </citation>
    <scope>NUCLEOTIDE SEQUENCE</scope>
    <source>
        <strain evidence="1">MF-1</strain>
    </source>
</reference>
<dbReference type="OrthoDB" id="3264316at2759"/>
<proteinExistence type="predicted"/>
<dbReference type="SUPFAM" id="SSF53098">
    <property type="entry name" value="Ribonuclease H-like"/>
    <property type="match status" value="1"/>
</dbReference>
<evidence type="ECO:0000313" key="2">
    <source>
        <dbReference type="Proteomes" id="UP000765509"/>
    </source>
</evidence>
<sequence>MGVWLLYLPSIPCTSANNPIVRKLRDLCSHIRGSTKKCKAFIHERQKTRDPKLLPLAIPMTQWNYFLHQLRRPNELQLSIQLYTLTMNGAKYQLNEEAWSTMEFMKPILTLFDHSCNIFQSKSTTKHLVLPHYQVILLHLEHYAQVSPHTWRHAYEAAKAKFQKYYDSEMKNDDSLIATLLNPKYHKEIFISLGVPSHHTNTIISLLSQECSPLQEEQSRKCQPTIRMSSPEGLSE</sequence>
<dbReference type="InterPro" id="IPR012337">
    <property type="entry name" value="RNaseH-like_sf"/>
</dbReference>
<comment type="caution">
    <text evidence="1">The sequence shown here is derived from an EMBL/GenBank/DDBJ whole genome shotgun (WGS) entry which is preliminary data.</text>
</comment>
<dbReference type="Proteomes" id="UP000765509">
    <property type="component" value="Unassembled WGS sequence"/>
</dbReference>
<accession>A0A9Q3CUL5</accession>
<gene>
    <name evidence="1" type="ORF">O181_030819</name>
</gene>